<dbReference type="InterPro" id="IPR018114">
    <property type="entry name" value="TRYPSIN_HIS"/>
</dbReference>
<keyword evidence="5" id="KW-0472">Membrane</keyword>
<evidence type="ECO:0000256" key="1">
    <source>
        <dbReference type="ARBA" id="ARBA00022670"/>
    </source>
</evidence>
<evidence type="ECO:0000259" key="6">
    <source>
        <dbReference type="PROSITE" id="PS50240"/>
    </source>
</evidence>
<dbReference type="InterPro" id="IPR001314">
    <property type="entry name" value="Peptidase_S1A"/>
</dbReference>
<evidence type="ECO:0000313" key="7">
    <source>
        <dbReference type="Ensembl" id="ENSACLP00000024933.2"/>
    </source>
</evidence>
<dbReference type="GO" id="GO:0004252">
    <property type="term" value="F:serine-type endopeptidase activity"/>
    <property type="evidence" value="ECO:0007669"/>
    <property type="project" value="InterPro"/>
</dbReference>
<dbReference type="STRING" id="8154.ENSACLP00000024933"/>
<protein>
    <recommendedName>
        <fullName evidence="6">Peptidase S1 domain-containing protein</fullName>
    </recommendedName>
</protein>
<dbReference type="InterPro" id="IPR043504">
    <property type="entry name" value="Peptidase_S1_PA_chymotrypsin"/>
</dbReference>
<evidence type="ECO:0000313" key="8">
    <source>
        <dbReference type="Proteomes" id="UP000265100"/>
    </source>
</evidence>
<dbReference type="GeneTree" id="ENSGT00910000144271"/>
<evidence type="ECO:0000256" key="3">
    <source>
        <dbReference type="ARBA" id="ARBA00022825"/>
    </source>
</evidence>
<dbReference type="SMART" id="SM00020">
    <property type="entry name" value="Tryp_SPc"/>
    <property type="match status" value="1"/>
</dbReference>
<dbReference type="PROSITE" id="PS50240">
    <property type="entry name" value="TRYPSIN_DOM"/>
    <property type="match status" value="1"/>
</dbReference>
<dbReference type="Pfam" id="PF00089">
    <property type="entry name" value="Trypsin"/>
    <property type="match status" value="1"/>
</dbReference>
<dbReference type="InterPro" id="IPR009003">
    <property type="entry name" value="Peptidase_S1_PA"/>
</dbReference>
<keyword evidence="1" id="KW-0645">Protease</keyword>
<dbReference type="GO" id="GO:0006508">
    <property type="term" value="P:proteolysis"/>
    <property type="evidence" value="ECO:0007669"/>
    <property type="project" value="UniProtKB-KW"/>
</dbReference>
<reference evidence="8" key="2">
    <citation type="submission" date="2023-03" db="EMBL/GenBank/DDBJ databases">
        <authorList>
            <consortium name="Wellcome Sanger Institute Data Sharing"/>
        </authorList>
    </citation>
    <scope>NUCLEOTIDE SEQUENCE [LARGE SCALE GENOMIC DNA]</scope>
</reference>
<dbReference type="Ensembl" id="ENSACLT00000025531.2">
    <property type="protein sequence ID" value="ENSACLP00000024933.2"/>
    <property type="gene ID" value="ENSACLG00000016960.2"/>
</dbReference>
<keyword evidence="2" id="KW-0378">Hydrolase</keyword>
<keyword evidence="8" id="KW-1185">Reference proteome</keyword>
<keyword evidence="5" id="KW-0812">Transmembrane</keyword>
<dbReference type="PROSITE" id="PS00134">
    <property type="entry name" value="TRYPSIN_HIS"/>
    <property type="match status" value="1"/>
</dbReference>
<dbReference type="SUPFAM" id="SSF50494">
    <property type="entry name" value="Trypsin-like serine proteases"/>
    <property type="match status" value="1"/>
</dbReference>
<dbReference type="Gene3D" id="2.40.10.10">
    <property type="entry name" value="Trypsin-like serine proteases"/>
    <property type="match status" value="1"/>
</dbReference>
<dbReference type="InterPro" id="IPR001254">
    <property type="entry name" value="Trypsin_dom"/>
</dbReference>
<reference evidence="7 8" key="1">
    <citation type="submission" date="2018-05" db="EMBL/GenBank/DDBJ databases">
        <authorList>
            <person name="Datahose"/>
        </authorList>
    </citation>
    <scope>NUCLEOTIDE SEQUENCE</scope>
</reference>
<feature type="domain" description="Peptidase S1" evidence="6">
    <location>
        <begin position="36"/>
        <end position="264"/>
    </location>
</feature>
<proteinExistence type="predicted"/>
<keyword evidence="5" id="KW-1133">Transmembrane helix</keyword>
<dbReference type="FunFam" id="2.40.10.10:FF:000036">
    <property type="entry name" value="Trypsin beta"/>
    <property type="match status" value="1"/>
</dbReference>
<dbReference type="OMA" id="LETCEHP"/>
<reference evidence="7" key="4">
    <citation type="submission" date="2025-09" db="UniProtKB">
        <authorList>
            <consortium name="Ensembl"/>
        </authorList>
    </citation>
    <scope>IDENTIFICATION</scope>
</reference>
<name>A0A3P8Q6F6_ASTCA</name>
<dbReference type="PRINTS" id="PR00722">
    <property type="entry name" value="CHYMOTRYPSIN"/>
</dbReference>
<dbReference type="AlphaFoldDB" id="A0A3P8Q6F6"/>
<organism evidence="7 8">
    <name type="scientific">Astatotilapia calliptera</name>
    <name type="common">Eastern happy</name>
    <name type="synonym">Chromis callipterus</name>
    <dbReference type="NCBI Taxonomy" id="8154"/>
    <lineage>
        <taxon>Eukaryota</taxon>
        <taxon>Metazoa</taxon>
        <taxon>Chordata</taxon>
        <taxon>Craniata</taxon>
        <taxon>Vertebrata</taxon>
        <taxon>Euteleostomi</taxon>
        <taxon>Actinopterygii</taxon>
        <taxon>Neopterygii</taxon>
        <taxon>Teleostei</taxon>
        <taxon>Neoteleostei</taxon>
        <taxon>Acanthomorphata</taxon>
        <taxon>Ovalentaria</taxon>
        <taxon>Cichlomorphae</taxon>
        <taxon>Cichliformes</taxon>
        <taxon>Cichlidae</taxon>
        <taxon>African cichlids</taxon>
        <taxon>Pseudocrenilabrinae</taxon>
        <taxon>Haplochromini</taxon>
        <taxon>Astatotilapia</taxon>
    </lineage>
</organism>
<keyword evidence="3" id="KW-0720">Serine protease</keyword>
<dbReference type="CDD" id="cd00190">
    <property type="entry name" value="Tryp_SPc"/>
    <property type="match status" value="1"/>
</dbReference>
<reference evidence="7" key="3">
    <citation type="submission" date="2025-08" db="UniProtKB">
        <authorList>
            <consortium name="Ensembl"/>
        </authorList>
    </citation>
    <scope>IDENTIFICATION</scope>
</reference>
<accession>A0A3P8Q6F6</accession>
<evidence type="ECO:0000256" key="4">
    <source>
        <dbReference type="ARBA" id="ARBA00023157"/>
    </source>
</evidence>
<dbReference type="PANTHER" id="PTHR24271">
    <property type="entry name" value="KALLIKREIN-RELATED"/>
    <property type="match status" value="1"/>
</dbReference>
<dbReference type="Proteomes" id="UP000265100">
    <property type="component" value="Chromosome 5"/>
</dbReference>
<evidence type="ECO:0000256" key="2">
    <source>
        <dbReference type="ARBA" id="ARBA00022801"/>
    </source>
</evidence>
<sequence length="279" mass="31274">MVSCTMNTLLQPACGIFMFLFSFSFLLMLLALGSEIINGKIAPDNKMLYMASVQDYRGYHICGGFLVSENFVMTAAHCDLYPTYVVLGNHHLRSADKLVIRIAEKYKHPCYRNVGRGYDIMLLKLSTPVRPSKTIKFIRLPFREMTLNEIEKCRVAGWGKINTYGRSVDDLRVVRVSVISPQVCRERWGGLPPNIICAGGYNTTKGFCQGDSGGPLVCKGMAVGIVSFNKRLPGTELGNCNYPDVPNVYTDISKHLHWIRRILQGEKVKSYTKLCVSTL</sequence>
<evidence type="ECO:0000256" key="5">
    <source>
        <dbReference type="SAM" id="Phobius"/>
    </source>
</evidence>
<keyword evidence="4" id="KW-1015">Disulfide bond</keyword>
<dbReference type="PANTHER" id="PTHR24271:SF87">
    <property type="entry name" value="ARGININE ESTERASE-LIKE-RELATED"/>
    <property type="match status" value="1"/>
</dbReference>
<feature type="transmembrane region" description="Helical" evidence="5">
    <location>
        <begin position="16"/>
        <end position="37"/>
    </location>
</feature>